<feature type="domain" description="ABC transmembrane type-1" evidence="8">
    <location>
        <begin position="69"/>
        <end position="257"/>
    </location>
</feature>
<gene>
    <name evidence="9" type="ORF">Q5716_10380</name>
</gene>
<feature type="transmembrane region" description="Helical" evidence="7">
    <location>
        <begin position="240"/>
        <end position="257"/>
    </location>
</feature>
<dbReference type="PANTHER" id="PTHR43744">
    <property type="entry name" value="ABC TRANSPORTER PERMEASE PROTEIN MG189-RELATED-RELATED"/>
    <property type="match status" value="1"/>
</dbReference>
<dbReference type="InterPro" id="IPR035906">
    <property type="entry name" value="MetI-like_sf"/>
</dbReference>
<dbReference type="Proteomes" id="UP001241072">
    <property type="component" value="Unassembled WGS sequence"/>
</dbReference>
<keyword evidence="5 7" id="KW-1133">Transmembrane helix</keyword>
<dbReference type="PROSITE" id="PS50928">
    <property type="entry name" value="ABC_TM1"/>
    <property type="match status" value="1"/>
</dbReference>
<evidence type="ECO:0000256" key="3">
    <source>
        <dbReference type="ARBA" id="ARBA00022475"/>
    </source>
</evidence>
<keyword evidence="6 7" id="KW-0472">Membrane</keyword>
<evidence type="ECO:0000313" key="9">
    <source>
        <dbReference type="EMBL" id="MDO7882632.1"/>
    </source>
</evidence>
<keyword evidence="2 7" id="KW-0813">Transport</keyword>
<evidence type="ECO:0000256" key="1">
    <source>
        <dbReference type="ARBA" id="ARBA00004651"/>
    </source>
</evidence>
<feature type="transmembrane region" description="Helical" evidence="7">
    <location>
        <begin position="68"/>
        <end position="92"/>
    </location>
</feature>
<feature type="transmembrane region" description="Helical" evidence="7">
    <location>
        <begin position="104"/>
        <end position="126"/>
    </location>
</feature>
<feature type="transmembrane region" description="Helical" evidence="7">
    <location>
        <begin position="179"/>
        <end position="202"/>
    </location>
</feature>
<dbReference type="EMBL" id="JAUQUB010000002">
    <property type="protein sequence ID" value="MDO7882632.1"/>
    <property type="molecule type" value="Genomic_DNA"/>
</dbReference>
<evidence type="ECO:0000256" key="5">
    <source>
        <dbReference type="ARBA" id="ARBA00022989"/>
    </source>
</evidence>
<organism evidence="9 10">
    <name type="scientific">Antiquaquibacter soli</name>
    <dbReference type="NCBI Taxonomy" id="3064523"/>
    <lineage>
        <taxon>Bacteria</taxon>
        <taxon>Bacillati</taxon>
        <taxon>Actinomycetota</taxon>
        <taxon>Actinomycetes</taxon>
        <taxon>Micrococcales</taxon>
        <taxon>Microbacteriaceae</taxon>
        <taxon>Antiquaquibacter</taxon>
    </lineage>
</organism>
<keyword evidence="10" id="KW-1185">Reference proteome</keyword>
<keyword evidence="4 7" id="KW-0812">Transmembrane</keyword>
<comment type="similarity">
    <text evidence="7">Belongs to the binding-protein-dependent transport system permease family.</text>
</comment>
<proteinExistence type="inferred from homology"/>
<dbReference type="Gene3D" id="1.10.3720.10">
    <property type="entry name" value="MetI-like"/>
    <property type="match status" value="1"/>
</dbReference>
<dbReference type="CDD" id="cd06261">
    <property type="entry name" value="TM_PBP2"/>
    <property type="match status" value="1"/>
</dbReference>
<sequence>MRWTRRSGWAPHIPLIIVAAATAFPFYVMIVMSISTPGPFDLPGSLIPTKIDLGPYIEAISGANLGRWFINTVLFAGLAVVLTLFLASLAGYAFAKKNFKGRDILFWMCVAVLMVPGQLYLIPQFILISRLGLVDTFAGLLLPGIASVQALFLMRQFIRGIPDELLEAARIDGAGDFRIFFQIVLPLCGPVLATLGIFTFLWHWNEFLWPLIVTRSPENYTLTLGLNSLKAQELSFNAEMAASVITLVPVVIVFLIFQRHFVRGVMTSGIK</sequence>
<evidence type="ECO:0000256" key="4">
    <source>
        <dbReference type="ARBA" id="ARBA00022692"/>
    </source>
</evidence>
<accession>A0ABT9BNL7</accession>
<dbReference type="RefSeq" id="WP_305003065.1">
    <property type="nucleotide sequence ID" value="NZ_JAUQUB010000002.1"/>
</dbReference>
<dbReference type="SUPFAM" id="SSF161098">
    <property type="entry name" value="MetI-like"/>
    <property type="match status" value="1"/>
</dbReference>
<comment type="subcellular location">
    <subcellularLocation>
        <location evidence="1 7">Cell membrane</location>
        <topology evidence="1 7">Multi-pass membrane protein</topology>
    </subcellularLocation>
</comment>
<keyword evidence="3" id="KW-1003">Cell membrane</keyword>
<evidence type="ECO:0000313" key="10">
    <source>
        <dbReference type="Proteomes" id="UP001241072"/>
    </source>
</evidence>
<evidence type="ECO:0000256" key="2">
    <source>
        <dbReference type="ARBA" id="ARBA00022448"/>
    </source>
</evidence>
<dbReference type="InterPro" id="IPR000515">
    <property type="entry name" value="MetI-like"/>
</dbReference>
<protein>
    <submittedName>
        <fullName evidence="9">Carbohydrate ABC transporter permease</fullName>
    </submittedName>
</protein>
<dbReference type="PANTHER" id="PTHR43744:SF8">
    <property type="entry name" value="SN-GLYCEROL-3-PHOSPHATE TRANSPORT SYSTEM PERMEASE PROTEIN UGPE"/>
    <property type="match status" value="1"/>
</dbReference>
<comment type="caution">
    <text evidence="9">The sequence shown here is derived from an EMBL/GenBank/DDBJ whole genome shotgun (WGS) entry which is preliminary data.</text>
</comment>
<evidence type="ECO:0000256" key="7">
    <source>
        <dbReference type="RuleBase" id="RU363032"/>
    </source>
</evidence>
<feature type="transmembrane region" description="Helical" evidence="7">
    <location>
        <begin position="12"/>
        <end position="34"/>
    </location>
</feature>
<evidence type="ECO:0000259" key="8">
    <source>
        <dbReference type="PROSITE" id="PS50928"/>
    </source>
</evidence>
<feature type="transmembrane region" description="Helical" evidence="7">
    <location>
        <begin position="138"/>
        <end position="158"/>
    </location>
</feature>
<reference evidence="9 10" key="1">
    <citation type="submission" date="2023-07" db="EMBL/GenBank/DDBJ databases">
        <title>Protaetiibacter sp. nov WY-16 isolated from soil.</title>
        <authorList>
            <person name="Liu B."/>
            <person name="Wan Y."/>
        </authorList>
    </citation>
    <scope>NUCLEOTIDE SEQUENCE [LARGE SCALE GENOMIC DNA]</scope>
    <source>
        <strain evidence="9 10">WY-16</strain>
    </source>
</reference>
<name>A0ABT9BNL7_9MICO</name>
<evidence type="ECO:0000256" key="6">
    <source>
        <dbReference type="ARBA" id="ARBA00023136"/>
    </source>
</evidence>
<dbReference type="Pfam" id="PF00528">
    <property type="entry name" value="BPD_transp_1"/>
    <property type="match status" value="1"/>
</dbReference>